<protein>
    <recommendedName>
        <fullName evidence="5">Secreted protein</fullName>
    </recommendedName>
</protein>
<dbReference type="Ensembl" id="ENSSDUT00000014057.1">
    <property type="protein sequence ID" value="ENSSDUP00000013799.1"/>
    <property type="gene ID" value="ENSSDUG00000010041.1"/>
</dbReference>
<evidence type="ECO:0000256" key="2">
    <source>
        <dbReference type="SAM" id="SignalP"/>
    </source>
</evidence>
<feature type="transmembrane region" description="Helical" evidence="1">
    <location>
        <begin position="70"/>
        <end position="91"/>
    </location>
</feature>
<reference evidence="3" key="1">
    <citation type="submission" date="2025-08" db="UniProtKB">
        <authorList>
            <consortium name="Ensembl"/>
        </authorList>
    </citation>
    <scope>IDENTIFICATION</scope>
</reference>
<feature type="signal peptide" evidence="2">
    <location>
        <begin position="1"/>
        <end position="25"/>
    </location>
</feature>
<feature type="chain" id="PRO_5045429902" description="Secreted protein" evidence="2">
    <location>
        <begin position="26"/>
        <end position="101"/>
    </location>
</feature>
<accession>A0A3B4U5C6</accession>
<evidence type="ECO:0000313" key="4">
    <source>
        <dbReference type="Proteomes" id="UP000261420"/>
    </source>
</evidence>
<sequence length="101" mass="11474">MPTELNIRPLCLFVFLLCNTVFPLARENVALIQHLIYNKSSFLPSTTSSLHNSAVCHSTSVLPKGKTNDMPFWCVFFLVMEVFLDVFVYPLTITTFKNSVI</sequence>
<keyword evidence="4" id="KW-1185">Reference proteome</keyword>
<keyword evidence="1" id="KW-0472">Membrane</keyword>
<evidence type="ECO:0000313" key="3">
    <source>
        <dbReference type="Ensembl" id="ENSSDUP00000013799.1"/>
    </source>
</evidence>
<evidence type="ECO:0008006" key="5">
    <source>
        <dbReference type="Google" id="ProtNLM"/>
    </source>
</evidence>
<proteinExistence type="predicted"/>
<keyword evidence="1" id="KW-0812">Transmembrane</keyword>
<keyword evidence="1" id="KW-1133">Transmembrane helix</keyword>
<name>A0A3B4U5C6_SERDU</name>
<reference evidence="3" key="2">
    <citation type="submission" date="2025-09" db="UniProtKB">
        <authorList>
            <consortium name="Ensembl"/>
        </authorList>
    </citation>
    <scope>IDENTIFICATION</scope>
</reference>
<organism evidence="3 4">
    <name type="scientific">Seriola dumerili</name>
    <name type="common">Greater amberjack</name>
    <name type="synonym">Caranx dumerili</name>
    <dbReference type="NCBI Taxonomy" id="41447"/>
    <lineage>
        <taxon>Eukaryota</taxon>
        <taxon>Metazoa</taxon>
        <taxon>Chordata</taxon>
        <taxon>Craniata</taxon>
        <taxon>Vertebrata</taxon>
        <taxon>Euteleostomi</taxon>
        <taxon>Actinopterygii</taxon>
        <taxon>Neopterygii</taxon>
        <taxon>Teleostei</taxon>
        <taxon>Neoteleostei</taxon>
        <taxon>Acanthomorphata</taxon>
        <taxon>Carangaria</taxon>
        <taxon>Carangiformes</taxon>
        <taxon>Carangidae</taxon>
        <taxon>Seriola</taxon>
    </lineage>
</organism>
<dbReference type="Proteomes" id="UP000261420">
    <property type="component" value="Unplaced"/>
</dbReference>
<dbReference type="AlphaFoldDB" id="A0A3B4U5C6"/>
<keyword evidence="2" id="KW-0732">Signal</keyword>
<evidence type="ECO:0000256" key="1">
    <source>
        <dbReference type="SAM" id="Phobius"/>
    </source>
</evidence>